<organism evidence="5 6">
    <name type="scientific">Cellulomonas aerilata</name>
    <dbReference type="NCBI Taxonomy" id="515326"/>
    <lineage>
        <taxon>Bacteria</taxon>
        <taxon>Bacillati</taxon>
        <taxon>Actinomycetota</taxon>
        <taxon>Actinomycetes</taxon>
        <taxon>Micrococcales</taxon>
        <taxon>Cellulomonadaceae</taxon>
        <taxon>Cellulomonas</taxon>
    </lineage>
</organism>
<protein>
    <submittedName>
        <fullName evidence="5">DNA polymerase III subunit epsilon</fullName>
    </submittedName>
</protein>
<gene>
    <name evidence="5" type="ORF">CAE01nite_06600</name>
</gene>
<dbReference type="InterPro" id="IPR013520">
    <property type="entry name" value="Ribonucl_H"/>
</dbReference>
<dbReference type="Gene3D" id="3.30.420.10">
    <property type="entry name" value="Ribonuclease H-like superfamily/Ribonuclease H"/>
    <property type="match status" value="1"/>
</dbReference>
<dbReference type="EMBL" id="BJYY01000002">
    <property type="protein sequence ID" value="GEO32935.1"/>
    <property type="molecule type" value="Genomic_DNA"/>
</dbReference>
<dbReference type="Proteomes" id="UP000321181">
    <property type="component" value="Unassembled WGS sequence"/>
</dbReference>
<reference evidence="5 6" key="1">
    <citation type="submission" date="2019-07" db="EMBL/GenBank/DDBJ databases">
        <title>Whole genome shotgun sequence of Cellulomonas aerilata NBRC 106308.</title>
        <authorList>
            <person name="Hosoyama A."/>
            <person name="Uohara A."/>
            <person name="Ohji S."/>
            <person name="Ichikawa N."/>
        </authorList>
    </citation>
    <scope>NUCLEOTIDE SEQUENCE [LARGE SCALE GENOMIC DNA]</scope>
    <source>
        <strain evidence="5 6">NBRC 106308</strain>
    </source>
</reference>
<keyword evidence="3" id="KW-0269">Exonuclease</keyword>
<feature type="domain" description="Exonuclease" evidence="4">
    <location>
        <begin position="7"/>
        <end position="187"/>
    </location>
</feature>
<dbReference type="SMART" id="SM00479">
    <property type="entry name" value="EXOIII"/>
    <property type="match status" value="1"/>
</dbReference>
<evidence type="ECO:0000313" key="5">
    <source>
        <dbReference type="EMBL" id="GEO32935.1"/>
    </source>
</evidence>
<keyword evidence="6" id="KW-1185">Reference proteome</keyword>
<dbReference type="OrthoDB" id="9791657at2"/>
<dbReference type="RefSeq" id="WP_146899977.1">
    <property type="nucleotide sequence ID" value="NZ_BAAARM010000001.1"/>
</dbReference>
<dbReference type="PANTHER" id="PTHR30231">
    <property type="entry name" value="DNA POLYMERASE III SUBUNIT EPSILON"/>
    <property type="match status" value="1"/>
</dbReference>
<evidence type="ECO:0000259" key="4">
    <source>
        <dbReference type="SMART" id="SM00479"/>
    </source>
</evidence>
<dbReference type="AlphaFoldDB" id="A0A512D959"/>
<evidence type="ECO:0000256" key="2">
    <source>
        <dbReference type="ARBA" id="ARBA00022801"/>
    </source>
</evidence>
<proteinExistence type="predicted"/>
<dbReference type="GO" id="GO:0003676">
    <property type="term" value="F:nucleic acid binding"/>
    <property type="evidence" value="ECO:0007669"/>
    <property type="project" value="InterPro"/>
</dbReference>
<evidence type="ECO:0000256" key="3">
    <source>
        <dbReference type="ARBA" id="ARBA00022839"/>
    </source>
</evidence>
<dbReference type="PANTHER" id="PTHR30231:SF4">
    <property type="entry name" value="PROTEIN NEN2"/>
    <property type="match status" value="1"/>
</dbReference>
<dbReference type="InterPro" id="IPR012337">
    <property type="entry name" value="RNaseH-like_sf"/>
</dbReference>
<accession>A0A512D959</accession>
<sequence>MSWVTGPLLGLDTETTGVDIATDRVVTAALVRRHAGTTHARTWLLAPDVDIPPQATAIHGISTEHARGHGRPPSEALEEIATELADAVTAGVPVVAYNASFDLGLLEAELARHGLPTLRERLGRDVAPVLDPLVLDRAEDGARDGPRRLGDLCAHYGVASAGPLHTAEVDVVATLDLLEAIVRRYPHLGDADLATVHQHQIAAVRAWVEGAAARRAARALAKERADRARLASAPLLTRLASRLRSLVARLRLRSRAARGRTYRPPP</sequence>
<comment type="caution">
    <text evidence="5">The sequence shown here is derived from an EMBL/GenBank/DDBJ whole genome shotgun (WGS) entry which is preliminary data.</text>
</comment>
<dbReference type="GO" id="GO:0005829">
    <property type="term" value="C:cytosol"/>
    <property type="evidence" value="ECO:0007669"/>
    <property type="project" value="TreeGrafter"/>
</dbReference>
<dbReference type="NCBIfam" id="NF005927">
    <property type="entry name" value="PRK07942.1"/>
    <property type="match status" value="1"/>
</dbReference>
<keyword evidence="2" id="KW-0378">Hydrolase</keyword>
<dbReference type="GO" id="GO:0008408">
    <property type="term" value="F:3'-5' exonuclease activity"/>
    <property type="evidence" value="ECO:0007669"/>
    <property type="project" value="TreeGrafter"/>
</dbReference>
<name>A0A512D959_9CELL</name>
<dbReference type="InterPro" id="IPR036397">
    <property type="entry name" value="RNaseH_sf"/>
</dbReference>
<dbReference type="SUPFAM" id="SSF53098">
    <property type="entry name" value="Ribonuclease H-like"/>
    <property type="match status" value="1"/>
</dbReference>
<evidence type="ECO:0000313" key="6">
    <source>
        <dbReference type="Proteomes" id="UP000321181"/>
    </source>
</evidence>
<evidence type="ECO:0000256" key="1">
    <source>
        <dbReference type="ARBA" id="ARBA00022722"/>
    </source>
</evidence>
<dbReference type="CDD" id="cd06127">
    <property type="entry name" value="DEDDh"/>
    <property type="match status" value="1"/>
</dbReference>
<dbReference type="Pfam" id="PF00929">
    <property type="entry name" value="RNase_T"/>
    <property type="match status" value="1"/>
</dbReference>
<keyword evidence="1" id="KW-0540">Nuclease</keyword>